<gene>
    <name evidence="2" type="ORF">COK38_24855</name>
</gene>
<dbReference type="EMBL" id="NVBO01000318">
    <property type="protein sequence ID" value="PFR89277.1"/>
    <property type="molecule type" value="Genomic_DNA"/>
</dbReference>
<evidence type="ECO:0000313" key="3">
    <source>
        <dbReference type="Proteomes" id="UP000226357"/>
    </source>
</evidence>
<keyword evidence="1" id="KW-0812">Transmembrane</keyword>
<dbReference type="AlphaFoldDB" id="A0AA44Q630"/>
<organism evidence="2 3">
    <name type="scientific">Bacillus cereus</name>
    <dbReference type="NCBI Taxonomy" id="1396"/>
    <lineage>
        <taxon>Bacteria</taxon>
        <taxon>Bacillati</taxon>
        <taxon>Bacillota</taxon>
        <taxon>Bacilli</taxon>
        <taxon>Bacillales</taxon>
        <taxon>Bacillaceae</taxon>
        <taxon>Bacillus</taxon>
        <taxon>Bacillus cereus group</taxon>
    </lineage>
</organism>
<accession>A0AA44Q630</accession>
<keyword evidence="1" id="KW-1133">Transmembrane helix</keyword>
<evidence type="ECO:0000313" key="2">
    <source>
        <dbReference type="EMBL" id="PFR89277.1"/>
    </source>
</evidence>
<feature type="transmembrane region" description="Helical" evidence="1">
    <location>
        <begin position="17"/>
        <end position="41"/>
    </location>
</feature>
<protein>
    <submittedName>
        <fullName evidence="2">Uncharacterized protein</fullName>
    </submittedName>
</protein>
<reference evidence="2 3" key="1">
    <citation type="submission" date="2017-09" db="EMBL/GenBank/DDBJ databases">
        <title>Large-scale bioinformatics analysis of Bacillus genomes uncovers conserved roles of natural products in bacterial physiology.</title>
        <authorList>
            <consortium name="Agbiome Team Llc"/>
            <person name="Bleich R.M."/>
            <person name="Grubbs K.J."/>
            <person name="Santa Maria K.C."/>
            <person name="Allen S.E."/>
            <person name="Farag S."/>
            <person name="Shank E.A."/>
            <person name="Bowers A."/>
        </authorList>
    </citation>
    <scope>NUCLEOTIDE SEQUENCE [LARGE SCALE GENOMIC DNA]</scope>
    <source>
        <strain evidence="2 3">AFS067272</strain>
    </source>
</reference>
<sequence length="59" mass="7340">MKLKREVTYTKKGPSFFYVYIVENFTEYLFVFLVFLWAFVVKWEYRFFTRRSVLFGTSI</sequence>
<evidence type="ECO:0000256" key="1">
    <source>
        <dbReference type="SAM" id="Phobius"/>
    </source>
</evidence>
<comment type="caution">
    <text evidence="2">The sequence shown here is derived from an EMBL/GenBank/DDBJ whole genome shotgun (WGS) entry which is preliminary data.</text>
</comment>
<keyword evidence="1" id="KW-0472">Membrane</keyword>
<dbReference type="Proteomes" id="UP000226357">
    <property type="component" value="Unassembled WGS sequence"/>
</dbReference>
<proteinExistence type="predicted"/>
<name>A0AA44Q630_BACCE</name>